<evidence type="ECO:0000256" key="3">
    <source>
        <dbReference type="ARBA" id="ARBA00022679"/>
    </source>
</evidence>
<dbReference type="NCBIfam" id="TIGR03534">
    <property type="entry name" value="RF_mod_PrmC"/>
    <property type="match status" value="1"/>
</dbReference>
<dbReference type="InterPro" id="IPR004556">
    <property type="entry name" value="HemK-like"/>
</dbReference>
<dbReference type="Pfam" id="PF05175">
    <property type="entry name" value="MTS"/>
    <property type="match status" value="1"/>
</dbReference>
<dbReference type="InterPro" id="IPR002052">
    <property type="entry name" value="DNA_methylase_N6_adenine_CS"/>
</dbReference>
<dbReference type="PANTHER" id="PTHR18895:SF74">
    <property type="entry name" value="MTRF1L RELEASE FACTOR GLUTAMINE METHYLTRANSFERASE"/>
    <property type="match status" value="1"/>
</dbReference>
<dbReference type="PANTHER" id="PTHR18895">
    <property type="entry name" value="HEMK METHYLTRANSFERASE"/>
    <property type="match status" value="1"/>
</dbReference>
<feature type="domain" description="Release factor glutamine methyltransferase N-terminal" evidence="7">
    <location>
        <begin position="7"/>
        <end position="82"/>
    </location>
</feature>
<keyword evidence="4" id="KW-0949">S-adenosyl-L-methionine</keyword>
<dbReference type="PROSITE" id="PS00092">
    <property type="entry name" value="N6_MTASE"/>
    <property type="match status" value="1"/>
</dbReference>
<evidence type="ECO:0000256" key="2">
    <source>
        <dbReference type="ARBA" id="ARBA00022603"/>
    </source>
</evidence>
<dbReference type="SUPFAM" id="SSF53335">
    <property type="entry name" value="S-adenosyl-L-methionine-dependent methyltransferases"/>
    <property type="match status" value="1"/>
</dbReference>
<dbReference type="InterPro" id="IPR019874">
    <property type="entry name" value="RF_methyltr_PrmC"/>
</dbReference>
<evidence type="ECO:0000313" key="8">
    <source>
        <dbReference type="EMBL" id="CAB4747422.1"/>
    </source>
</evidence>
<keyword evidence="2" id="KW-0489">Methyltransferase</keyword>
<dbReference type="HAMAP" id="MF_02126">
    <property type="entry name" value="RF_methyltr_PrmC"/>
    <property type="match status" value="1"/>
</dbReference>
<feature type="domain" description="Methyltransferase small" evidence="6">
    <location>
        <begin position="106"/>
        <end position="200"/>
    </location>
</feature>
<dbReference type="CDD" id="cd02440">
    <property type="entry name" value="AdoMet_MTases"/>
    <property type="match status" value="1"/>
</dbReference>
<evidence type="ECO:0000256" key="4">
    <source>
        <dbReference type="ARBA" id="ARBA00022691"/>
    </source>
</evidence>
<dbReference type="Gene3D" id="3.40.50.150">
    <property type="entry name" value="Vaccinia Virus protein VP39"/>
    <property type="match status" value="1"/>
</dbReference>
<evidence type="ECO:0000259" key="6">
    <source>
        <dbReference type="Pfam" id="PF05175"/>
    </source>
</evidence>
<dbReference type="Pfam" id="PF17827">
    <property type="entry name" value="PrmC_N"/>
    <property type="match status" value="1"/>
</dbReference>
<dbReference type="AlphaFoldDB" id="A0A6J6TJ62"/>
<dbReference type="InterPro" id="IPR029063">
    <property type="entry name" value="SAM-dependent_MTases_sf"/>
</dbReference>
<keyword evidence="3" id="KW-0808">Transferase</keyword>
<name>A0A6J6TJ62_9ZZZZ</name>
<evidence type="ECO:0000256" key="1">
    <source>
        <dbReference type="ARBA" id="ARBA00012771"/>
    </source>
</evidence>
<accession>A0A6J6TJ62</accession>
<dbReference type="GO" id="GO:0102559">
    <property type="term" value="F:peptide chain release factor N(5)-glutamine methyltransferase activity"/>
    <property type="evidence" value="ECO:0007669"/>
    <property type="project" value="UniProtKB-EC"/>
</dbReference>
<reference evidence="8" key="1">
    <citation type="submission" date="2020-05" db="EMBL/GenBank/DDBJ databases">
        <authorList>
            <person name="Chiriac C."/>
            <person name="Salcher M."/>
            <person name="Ghai R."/>
            <person name="Kavagutti S V."/>
        </authorList>
    </citation>
    <scope>NUCLEOTIDE SEQUENCE</scope>
</reference>
<dbReference type="GO" id="GO:0032259">
    <property type="term" value="P:methylation"/>
    <property type="evidence" value="ECO:0007669"/>
    <property type="project" value="UniProtKB-KW"/>
</dbReference>
<dbReference type="Gene3D" id="1.10.8.10">
    <property type="entry name" value="DNA helicase RuvA subunit, C-terminal domain"/>
    <property type="match status" value="1"/>
</dbReference>
<protein>
    <recommendedName>
        <fullName evidence="1">peptide chain release factor N(5)-glutamine methyltransferase</fullName>
        <ecNumber evidence="1">2.1.1.297</ecNumber>
    </recommendedName>
</protein>
<comment type="catalytic activity">
    <reaction evidence="5">
        <text>L-glutaminyl-[peptide chain release factor] + S-adenosyl-L-methionine = N(5)-methyl-L-glutaminyl-[peptide chain release factor] + S-adenosyl-L-homocysteine + H(+)</text>
        <dbReference type="Rhea" id="RHEA:42896"/>
        <dbReference type="Rhea" id="RHEA-COMP:10271"/>
        <dbReference type="Rhea" id="RHEA-COMP:10272"/>
        <dbReference type="ChEBI" id="CHEBI:15378"/>
        <dbReference type="ChEBI" id="CHEBI:30011"/>
        <dbReference type="ChEBI" id="CHEBI:57856"/>
        <dbReference type="ChEBI" id="CHEBI:59789"/>
        <dbReference type="ChEBI" id="CHEBI:61891"/>
        <dbReference type="EC" id="2.1.1.297"/>
    </reaction>
</comment>
<dbReference type="InterPro" id="IPR007848">
    <property type="entry name" value="Small_mtfrase_dom"/>
</dbReference>
<dbReference type="InterPro" id="IPR050320">
    <property type="entry name" value="N5-glutamine_MTase"/>
</dbReference>
<dbReference type="GO" id="GO:0003676">
    <property type="term" value="F:nucleic acid binding"/>
    <property type="evidence" value="ECO:0007669"/>
    <property type="project" value="InterPro"/>
</dbReference>
<evidence type="ECO:0000256" key="5">
    <source>
        <dbReference type="ARBA" id="ARBA00048391"/>
    </source>
</evidence>
<organism evidence="8">
    <name type="scientific">freshwater metagenome</name>
    <dbReference type="NCBI Taxonomy" id="449393"/>
    <lineage>
        <taxon>unclassified sequences</taxon>
        <taxon>metagenomes</taxon>
        <taxon>ecological metagenomes</taxon>
    </lineage>
</organism>
<dbReference type="EMBL" id="CAEZZE010000043">
    <property type="protein sequence ID" value="CAB4747422.1"/>
    <property type="molecule type" value="Genomic_DNA"/>
</dbReference>
<proteinExistence type="inferred from homology"/>
<dbReference type="InterPro" id="IPR040758">
    <property type="entry name" value="PrmC_N"/>
</dbReference>
<evidence type="ECO:0000259" key="7">
    <source>
        <dbReference type="Pfam" id="PF17827"/>
    </source>
</evidence>
<dbReference type="EC" id="2.1.1.297" evidence="1"/>
<gene>
    <name evidence="8" type="ORF">UFOPK2827_00368</name>
</gene>
<dbReference type="NCBIfam" id="TIGR00536">
    <property type="entry name" value="hemK_fam"/>
    <property type="match status" value="1"/>
</dbReference>
<sequence length="284" mass="30973">MELTFKEFLQGGKEQLARAGFAEVEAEHLLAHTLGISRMDLHNPLTVENALSAIGDLTIVEETYWKLLDRRCAHEPLQYLTGVAYFRHLELKVGPGVLVPRPESELLVEAVLTHIEKLRGAVSVVDLGSGSGALALAIATEAPRTHVIAVEKSADAIHWLKENVSFIDEKVRILESDVATALEGVKCDVVIANPPYIPDSEVLPKDVATHEPAVALFGGPDGMRAPRLFISAAARLLKPGGFLAIEHHETQAAEVGDVLTVEFEDILLHKDLNGRPRFTTAVRR</sequence>